<evidence type="ECO:0000313" key="4">
    <source>
        <dbReference type="Proteomes" id="UP000249396"/>
    </source>
</evidence>
<dbReference type="GO" id="GO:0016874">
    <property type="term" value="F:ligase activity"/>
    <property type="evidence" value="ECO:0007669"/>
    <property type="project" value="UniProtKB-KW"/>
</dbReference>
<dbReference type="InterPro" id="IPR045851">
    <property type="entry name" value="AMP-bd_C_sf"/>
</dbReference>
<dbReference type="SUPFAM" id="SSF56801">
    <property type="entry name" value="Acetyl-CoA synthetase-like"/>
    <property type="match status" value="1"/>
</dbReference>
<reference evidence="3 4" key="1">
    <citation type="journal article" date="2018" name="Aquat. Microb. Ecol.">
        <title>Gammaproteobacterial methanotrophs dominate.</title>
        <authorList>
            <person name="Rissanen A.J."/>
            <person name="Saarenheimo J."/>
            <person name="Tiirola M."/>
            <person name="Peura S."/>
            <person name="Aalto S.L."/>
            <person name="Karvinen A."/>
            <person name="Nykanen H."/>
        </authorList>
    </citation>
    <scope>NUCLEOTIDE SEQUENCE [LARGE SCALE GENOMIC DNA]</scope>
    <source>
        <strain evidence="3">AMbin10</strain>
    </source>
</reference>
<keyword evidence="1" id="KW-0436">Ligase</keyword>
<proteinExistence type="predicted"/>
<dbReference type="InterPro" id="IPR042099">
    <property type="entry name" value="ANL_N_sf"/>
</dbReference>
<dbReference type="EMBL" id="QJPH01000529">
    <property type="protein sequence ID" value="PZN71267.1"/>
    <property type="molecule type" value="Genomic_DNA"/>
</dbReference>
<gene>
    <name evidence="3" type="ORF">DM484_26780</name>
</gene>
<dbReference type="AlphaFoldDB" id="A0A2W4SHY9"/>
<evidence type="ECO:0000313" key="3">
    <source>
        <dbReference type="EMBL" id="PZN71267.1"/>
    </source>
</evidence>
<feature type="non-terminal residue" evidence="3">
    <location>
        <position position="1"/>
    </location>
</feature>
<dbReference type="PANTHER" id="PTHR43767:SF8">
    <property type="entry name" value="LONG-CHAIN-FATTY-ACID--COA LIGASE"/>
    <property type="match status" value="1"/>
</dbReference>
<dbReference type="Gene3D" id="3.30.300.30">
    <property type="match status" value="1"/>
</dbReference>
<evidence type="ECO:0000259" key="2">
    <source>
        <dbReference type="Pfam" id="PF00501"/>
    </source>
</evidence>
<comment type="caution">
    <text evidence="3">The sequence shown here is derived from an EMBL/GenBank/DDBJ whole genome shotgun (WGS) entry which is preliminary data.</text>
</comment>
<dbReference type="Proteomes" id="UP000249396">
    <property type="component" value="Unassembled WGS sequence"/>
</dbReference>
<organism evidence="3 4">
    <name type="scientific">Candidatus Methylumidiphilus alinenensis</name>
    <dbReference type="NCBI Taxonomy" id="2202197"/>
    <lineage>
        <taxon>Bacteria</taxon>
        <taxon>Pseudomonadati</taxon>
        <taxon>Pseudomonadota</taxon>
        <taxon>Gammaproteobacteria</taxon>
        <taxon>Methylococcales</taxon>
        <taxon>Candidatus Methylumidiphilus</taxon>
    </lineage>
</organism>
<evidence type="ECO:0000256" key="1">
    <source>
        <dbReference type="ARBA" id="ARBA00022598"/>
    </source>
</evidence>
<dbReference type="InterPro" id="IPR050237">
    <property type="entry name" value="ATP-dep_AMP-bd_enzyme"/>
</dbReference>
<sequence length="293" mass="32080">AEAQRLGIVEGRRYTLIGTVPSQHMYGFESIVLLAMQSGGAISSKQPFYPSDICAAISASPRPRMLVTTPFHLRSLMDDGLDVPPLDLLLSATAPISENLVREAEMRFDAPLIEIYGCTESGQIASRRPSVSTEWCLFPGVRITFQDGRAWVGGGHVDGLVELGDVLESVDKDRFLLHGRTEDLVNIAGNRSSLSYLNHQLNMIPGVLDGIFFMPENENPERVVRLTALVVAPGLDAESLTLALSERIHSAFLPRPLLFVDALPRNDTSKLPRELLDALAQAGMERLAHGNNR</sequence>
<dbReference type="InterPro" id="IPR000873">
    <property type="entry name" value="AMP-dep_synth/lig_dom"/>
</dbReference>
<dbReference type="PANTHER" id="PTHR43767">
    <property type="entry name" value="LONG-CHAIN-FATTY-ACID--COA LIGASE"/>
    <property type="match status" value="1"/>
</dbReference>
<accession>A0A2W4SHY9</accession>
<name>A0A2W4SHY9_9GAMM</name>
<dbReference type="Pfam" id="PF00501">
    <property type="entry name" value="AMP-binding"/>
    <property type="match status" value="1"/>
</dbReference>
<feature type="domain" description="AMP-dependent synthetase/ligase" evidence="2">
    <location>
        <begin position="15"/>
        <end position="126"/>
    </location>
</feature>
<dbReference type="Gene3D" id="3.40.50.12780">
    <property type="entry name" value="N-terminal domain of ligase-like"/>
    <property type="match status" value="1"/>
</dbReference>
<protein>
    <submittedName>
        <fullName evidence="3">Beta-hydroxyacyl-ACP dehydratase</fullName>
    </submittedName>
</protein>